<dbReference type="Pfam" id="PF01022">
    <property type="entry name" value="HTH_5"/>
    <property type="match status" value="1"/>
</dbReference>
<reference evidence="5 6" key="2">
    <citation type="journal article" date="2009" name="Proc. Natl. Acad. Sci. U.S.A.">
        <title>On the chimeric nature, thermophilic origin, and phylogenetic placement of the Thermotogales.</title>
        <authorList>
            <person name="Zhaxybayeva O."/>
            <person name="Swithers K.S."/>
            <person name="Lapierre P."/>
            <person name="Fournier G.P."/>
            <person name="Bickhart D.M."/>
            <person name="DeBoy R.T."/>
            <person name="Nelson K.E."/>
            <person name="Nesbo C.L."/>
            <person name="Doolittle W.F."/>
            <person name="Gogarten J.P."/>
            <person name="Noll K.M."/>
        </authorList>
    </citation>
    <scope>NUCLEOTIDE SEQUENCE [LARGE SCALE GENOMIC DNA]</scope>
    <source>
        <strain evidence="6">ATCC BAA-301 / DSM 14385 / NBRC 107922 / TMO</strain>
    </source>
</reference>
<keyword evidence="3" id="KW-0804">Transcription</keyword>
<dbReference type="PROSITE" id="PS50987">
    <property type="entry name" value="HTH_ARSR_2"/>
    <property type="match status" value="1"/>
</dbReference>
<evidence type="ECO:0000256" key="3">
    <source>
        <dbReference type="ARBA" id="ARBA00023163"/>
    </source>
</evidence>
<dbReference type="PROSITE" id="PS00846">
    <property type="entry name" value="HTH_ARSR_1"/>
    <property type="match status" value="1"/>
</dbReference>
<dbReference type="AlphaFoldDB" id="A8F6V6"/>
<dbReference type="STRING" id="416591.Tlet_1333"/>
<keyword evidence="6" id="KW-1185">Reference proteome</keyword>
<dbReference type="CDD" id="cd00090">
    <property type="entry name" value="HTH_ARSR"/>
    <property type="match status" value="1"/>
</dbReference>
<accession>A8F6V6</accession>
<dbReference type="InterPro" id="IPR018334">
    <property type="entry name" value="ArsR_HTH"/>
</dbReference>
<gene>
    <name evidence="5" type="ordered locus">Tlet_1333</name>
</gene>
<protein>
    <submittedName>
        <fullName evidence="5">Regulatory protein ArsR</fullName>
    </submittedName>
</protein>
<dbReference type="eggNOG" id="COG0640">
    <property type="taxonomic scope" value="Bacteria"/>
</dbReference>
<sequence length="129" mass="14732">MFNYRSDDMRKNKNTCSIEKIHNKTVKSVLEKLEDEETVYNMATLFSTFSDSTRLKILLCLSRAKLCSCDISAAVNISKSATSHQMRILKMTKLVKAERKGKQIFYSLSDEHVSILLQAALEHVKEGKK</sequence>
<dbReference type="PANTHER" id="PTHR43132:SF6">
    <property type="entry name" value="HTH-TYPE TRANSCRIPTIONAL REPRESSOR CZRA"/>
    <property type="match status" value="1"/>
</dbReference>
<evidence type="ECO:0000256" key="2">
    <source>
        <dbReference type="ARBA" id="ARBA00023125"/>
    </source>
</evidence>
<name>A8F6V6_PSELT</name>
<evidence type="ECO:0000313" key="6">
    <source>
        <dbReference type="Proteomes" id="UP000002016"/>
    </source>
</evidence>
<dbReference type="KEGG" id="tle:Tlet_1333"/>
<dbReference type="PRINTS" id="PR00778">
    <property type="entry name" value="HTHARSR"/>
</dbReference>
<dbReference type="EMBL" id="CP000812">
    <property type="protein sequence ID" value="ABV33890.1"/>
    <property type="molecule type" value="Genomic_DNA"/>
</dbReference>
<dbReference type="InterPro" id="IPR001845">
    <property type="entry name" value="HTH_ArsR_DNA-bd_dom"/>
</dbReference>
<evidence type="ECO:0000259" key="4">
    <source>
        <dbReference type="PROSITE" id="PS50987"/>
    </source>
</evidence>
<feature type="domain" description="HTH arsR-type" evidence="4">
    <location>
        <begin position="34"/>
        <end position="128"/>
    </location>
</feature>
<dbReference type="GO" id="GO:0003700">
    <property type="term" value="F:DNA-binding transcription factor activity"/>
    <property type="evidence" value="ECO:0007669"/>
    <property type="project" value="InterPro"/>
</dbReference>
<dbReference type="GO" id="GO:0003677">
    <property type="term" value="F:DNA binding"/>
    <property type="evidence" value="ECO:0007669"/>
    <property type="project" value="UniProtKB-KW"/>
</dbReference>
<dbReference type="SUPFAM" id="SSF46785">
    <property type="entry name" value="Winged helix' DNA-binding domain"/>
    <property type="match status" value="1"/>
</dbReference>
<dbReference type="InterPro" id="IPR036390">
    <property type="entry name" value="WH_DNA-bd_sf"/>
</dbReference>
<organism evidence="5 6">
    <name type="scientific">Pseudothermotoga lettingae (strain ATCC BAA-301 / DSM 14385 / NBRC 107922 / TMO)</name>
    <name type="common">Thermotoga lettingae</name>
    <dbReference type="NCBI Taxonomy" id="416591"/>
    <lineage>
        <taxon>Bacteria</taxon>
        <taxon>Thermotogati</taxon>
        <taxon>Thermotogota</taxon>
        <taxon>Thermotogae</taxon>
        <taxon>Thermotogales</taxon>
        <taxon>Thermotogaceae</taxon>
        <taxon>Pseudothermotoga</taxon>
    </lineage>
</organism>
<evidence type="ECO:0000256" key="1">
    <source>
        <dbReference type="ARBA" id="ARBA00023015"/>
    </source>
</evidence>
<dbReference type="SMART" id="SM00418">
    <property type="entry name" value="HTH_ARSR"/>
    <property type="match status" value="1"/>
</dbReference>
<proteinExistence type="predicted"/>
<evidence type="ECO:0000313" key="5">
    <source>
        <dbReference type="EMBL" id="ABV33890.1"/>
    </source>
</evidence>
<dbReference type="NCBIfam" id="NF033788">
    <property type="entry name" value="HTH_metalloreg"/>
    <property type="match status" value="1"/>
</dbReference>
<keyword evidence="1" id="KW-0805">Transcription regulation</keyword>
<dbReference type="InterPro" id="IPR051011">
    <property type="entry name" value="Metal_resp_trans_reg"/>
</dbReference>
<dbReference type="Proteomes" id="UP000002016">
    <property type="component" value="Chromosome"/>
</dbReference>
<dbReference type="Gene3D" id="1.10.10.10">
    <property type="entry name" value="Winged helix-like DNA-binding domain superfamily/Winged helix DNA-binding domain"/>
    <property type="match status" value="1"/>
</dbReference>
<dbReference type="InterPro" id="IPR036388">
    <property type="entry name" value="WH-like_DNA-bd_sf"/>
</dbReference>
<keyword evidence="2" id="KW-0238">DNA-binding</keyword>
<dbReference type="PANTHER" id="PTHR43132">
    <property type="entry name" value="ARSENICAL RESISTANCE OPERON REPRESSOR ARSR-RELATED"/>
    <property type="match status" value="1"/>
</dbReference>
<dbReference type="HOGENOM" id="CLU_097806_7_3_0"/>
<dbReference type="InterPro" id="IPR011991">
    <property type="entry name" value="ArsR-like_HTH"/>
</dbReference>
<reference evidence="5 6" key="1">
    <citation type="submission" date="2007-08" db="EMBL/GenBank/DDBJ databases">
        <title>Complete sequence of Thermotoga lettingae TMO.</title>
        <authorList>
            <consortium name="US DOE Joint Genome Institute"/>
            <person name="Copeland A."/>
            <person name="Lucas S."/>
            <person name="Lapidus A."/>
            <person name="Barry K."/>
            <person name="Glavina del Rio T."/>
            <person name="Dalin E."/>
            <person name="Tice H."/>
            <person name="Pitluck S."/>
            <person name="Foster B."/>
            <person name="Bruce D."/>
            <person name="Schmutz J."/>
            <person name="Larimer F."/>
            <person name="Land M."/>
            <person name="Hauser L."/>
            <person name="Kyrpides N."/>
            <person name="Mikhailova N."/>
            <person name="Nelson K."/>
            <person name="Gogarten J.P."/>
            <person name="Noll K."/>
            <person name="Richardson P."/>
        </authorList>
    </citation>
    <scope>NUCLEOTIDE SEQUENCE [LARGE SCALE GENOMIC DNA]</scope>
    <source>
        <strain evidence="6">ATCC BAA-301 / DSM 14385 / NBRC 107922 / TMO</strain>
    </source>
</reference>